<dbReference type="Proteomes" id="UP001501563">
    <property type="component" value="Unassembled WGS sequence"/>
</dbReference>
<dbReference type="PANTHER" id="PTHR39428:SF1">
    <property type="entry name" value="F420H(2)-DEPENDENT QUINONE REDUCTASE RV1261C"/>
    <property type="match status" value="1"/>
</dbReference>
<evidence type="ECO:0000313" key="3">
    <source>
        <dbReference type="EMBL" id="GAA3906759.1"/>
    </source>
</evidence>
<organism evidence="3 4">
    <name type="scientific">Streptomyces lannensis</name>
    <dbReference type="NCBI Taxonomy" id="766498"/>
    <lineage>
        <taxon>Bacteria</taxon>
        <taxon>Bacillati</taxon>
        <taxon>Actinomycetota</taxon>
        <taxon>Actinomycetes</taxon>
        <taxon>Kitasatosporales</taxon>
        <taxon>Streptomycetaceae</taxon>
        <taxon>Streptomyces</taxon>
    </lineage>
</organism>
<evidence type="ECO:0000256" key="2">
    <source>
        <dbReference type="ARBA" id="ARBA00049106"/>
    </source>
</evidence>
<protein>
    <submittedName>
        <fullName evidence="3">Nitroreductase family deazaflavin-dependent oxidoreductase</fullName>
    </submittedName>
</protein>
<dbReference type="Pfam" id="PF04075">
    <property type="entry name" value="F420H2_quin_red"/>
    <property type="match status" value="1"/>
</dbReference>
<evidence type="ECO:0000313" key="4">
    <source>
        <dbReference type="Proteomes" id="UP001501563"/>
    </source>
</evidence>
<dbReference type="EMBL" id="BAAAZA010000066">
    <property type="protein sequence ID" value="GAA3906759.1"/>
    <property type="molecule type" value="Genomic_DNA"/>
</dbReference>
<comment type="caution">
    <text evidence="3">The sequence shown here is derived from an EMBL/GenBank/DDBJ whole genome shotgun (WGS) entry which is preliminary data.</text>
</comment>
<evidence type="ECO:0000256" key="1">
    <source>
        <dbReference type="ARBA" id="ARBA00008710"/>
    </source>
</evidence>
<comment type="similarity">
    <text evidence="1">Belongs to the F420H(2)-dependent quinone reductase family.</text>
</comment>
<dbReference type="Gene3D" id="2.30.110.10">
    <property type="entry name" value="Electron Transport, Fmn-binding Protein, Chain A"/>
    <property type="match status" value="1"/>
</dbReference>
<reference evidence="4" key="1">
    <citation type="journal article" date="2019" name="Int. J. Syst. Evol. Microbiol.">
        <title>The Global Catalogue of Microorganisms (GCM) 10K type strain sequencing project: providing services to taxonomists for standard genome sequencing and annotation.</title>
        <authorList>
            <consortium name="The Broad Institute Genomics Platform"/>
            <consortium name="The Broad Institute Genome Sequencing Center for Infectious Disease"/>
            <person name="Wu L."/>
            <person name="Ma J."/>
        </authorList>
    </citation>
    <scope>NUCLEOTIDE SEQUENCE [LARGE SCALE GENOMIC DNA]</scope>
    <source>
        <strain evidence="4">JCM 16578</strain>
    </source>
</reference>
<name>A0ABP7LT16_9ACTN</name>
<comment type="catalytic activity">
    <reaction evidence="2">
        <text>oxidized coenzyme F420-(gamma-L-Glu)(n) + a quinol + H(+) = reduced coenzyme F420-(gamma-L-Glu)(n) + a quinone</text>
        <dbReference type="Rhea" id="RHEA:39663"/>
        <dbReference type="Rhea" id="RHEA-COMP:12939"/>
        <dbReference type="Rhea" id="RHEA-COMP:14378"/>
        <dbReference type="ChEBI" id="CHEBI:15378"/>
        <dbReference type="ChEBI" id="CHEBI:24646"/>
        <dbReference type="ChEBI" id="CHEBI:132124"/>
        <dbReference type="ChEBI" id="CHEBI:133980"/>
        <dbReference type="ChEBI" id="CHEBI:139511"/>
    </reaction>
</comment>
<dbReference type="NCBIfam" id="TIGR00026">
    <property type="entry name" value="hi_GC_TIGR00026"/>
    <property type="match status" value="1"/>
</dbReference>
<accession>A0ABP7LT16</accession>
<dbReference type="InterPro" id="IPR012349">
    <property type="entry name" value="Split_barrel_FMN-bd"/>
</dbReference>
<sequence>MWSEAGMTDVQGVNERVIDEFRCGNGAVGGRFEGAQLLLLHTVGRRTGRERVNPLVYAADGDGYLVCGSARGAENDPAWVANVAAMSEVTIEVGDRVMKATPTVVLHPSPAWERLYGIWSAYWTDSAHYEAKTSRKFPIVRLQPVASAG</sequence>
<proteinExistence type="inferred from homology"/>
<keyword evidence="4" id="KW-1185">Reference proteome</keyword>
<gene>
    <name evidence="3" type="ORF">GCM10022207_90210</name>
</gene>
<dbReference type="InterPro" id="IPR004378">
    <property type="entry name" value="F420H2_quin_Rdtase"/>
</dbReference>
<dbReference type="PANTHER" id="PTHR39428">
    <property type="entry name" value="F420H(2)-DEPENDENT QUINONE REDUCTASE RV1261C"/>
    <property type="match status" value="1"/>
</dbReference>